<comment type="similarity">
    <text evidence="7 8">Belongs to the polyphosphate kinase 1 (PPK1) family.</text>
</comment>
<sequence length="688" mass="80384">MEYKFINREISWLQFNERVLQEACDPNVPLLQRLQFLGIFSNNQDEFFKVRVANIMRLCRSRKNAKKMLTGDYTPESLLEELNDKIALLQEHFSATYRTVLAEMERESIFVVNEKNLSEEQKEFCRSYFAQILSPRLVPLIIRKSVRLPFLPDGNSYLGVKMSHKNRRSVRYAVVRIPTSSACPRFVVLPSAAGRHDIIFIDDIIRLMIDHIFFMFSYDEIGVYTFKIMRDAELTYDEDVSKSLFERISEGVSNRRYGLPIRMIYDRDMPADMVEILAGKLGLDNSEMLAPGERYHMMKDLMKFPKVRPDLLYAPQRPIQHPSISLFSSILEVIARRDIFLNYPYHTFQHFIDFLREAAIDPRVESIYITLYRTAEHSKVINALVNAVKNGKKVYAMLELKARFDEEQNMENTDLLQREGVKILHTMEDLKVHSKVVLVERRERRGMKRYAYIGTGNFNENTALIYSDFGLFTSHDEITEDVLNVFLFLSNNHKQFTFKHLMVSPYYMRMQFVDMIDREISHAKKGKKAYIYAKCNSLTDVGIIEKLYEAGRAGVEVRLIVRGACCLLPQVEAMSENIRAISIVDKYLEHARLYIFCNGGDERIYTGSADWMARNLDRRVEVCVPLYDEGIRKKARDVFEIQWHDTVKARLLDEDRQNTYVKPAPGAAPLRSQMALYDYYGRLSNYKK</sequence>
<comment type="cofactor">
    <cofactor evidence="7">
        <name>Mg(2+)</name>
        <dbReference type="ChEBI" id="CHEBI:18420"/>
    </cofactor>
</comment>
<evidence type="ECO:0000256" key="1">
    <source>
        <dbReference type="ARBA" id="ARBA00022553"/>
    </source>
</evidence>
<dbReference type="Proteomes" id="UP000886722">
    <property type="component" value="Unassembled WGS sequence"/>
</dbReference>
<comment type="PTM">
    <text evidence="7 8">An intermediate of this reaction is the autophosphorylated ppk in which a phosphate is covalently linked to a histidine residue through a N-P bond.</text>
</comment>
<evidence type="ECO:0000256" key="4">
    <source>
        <dbReference type="ARBA" id="ARBA00022777"/>
    </source>
</evidence>
<dbReference type="InterPro" id="IPR025198">
    <property type="entry name" value="PPK_N_dom"/>
</dbReference>
<dbReference type="EMBL" id="DVKT01000051">
    <property type="protein sequence ID" value="HIT39754.1"/>
    <property type="molecule type" value="Genomic_DNA"/>
</dbReference>
<evidence type="ECO:0000256" key="6">
    <source>
        <dbReference type="ARBA" id="ARBA00022842"/>
    </source>
</evidence>
<feature type="active site" description="Phosphohistidine intermediate" evidence="7">
    <location>
        <position position="433"/>
    </location>
</feature>
<dbReference type="PANTHER" id="PTHR30218:SF0">
    <property type="entry name" value="POLYPHOSPHATE KINASE"/>
    <property type="match status" value="1"/>
</dbReference>
<reference evidence="10" key="2">
    <citation type="journal article" date="2021" name="PeerJ">
        <title>Extensive microbial diversity within the chicken gut microbiome revealed by metagenomics and culture.</title>
        <authorList>
            <person name="Gilroy R."/>
            <person name="Ravi A."/>
            <person name="Getino M."/>
            <person name="Pursley I."/>
            <person name="Horton D.L."/>
            <person name="Alikhan N.F."/>
            <person name="Baker D."/>
            <person name="Gharbi K."/>
            <person name="Hall N."/>
            <person name="Watson M."/>
            <person name="Adriaenssens E.M."/>
            <person name="Foster-Nyarko E."/>
            <person name="Jarju S."/>
            <person name="Secka A."/>
            <person name="Antonio M."/>
            <person name="Oren A."/>
            <person name="Chaudhuri R.R."/>
            <person name="La Ragione R."/>
            <person name="Hildebrand F."/>
            <person name="Pallen M.J."/>
        </authorList>
    </citation>
    <scope>NUCLEOTIDE SEQUENCE</scope>
    <source>
        <strain evidence="10">21143</strain>
    </source>
</reference>
<dbReference type="Gene3D" id="3.30.1840.10">
    <property type="entry name" value="Polyphosphate kinase middle domain"/>
    <property type="match status" value="1"/>
</dbReference>
<dbReference type="InterPro" id="IPR003414">
    <property type="entry name" value="PP_kinase"/>
</dbReference>
<evidence type="ECO:0000256" key="7">
    <source>
        <dbReference type="HAMAP-Rule" id="MF_00347"/>
    </source>
</evidence>
<evidence type="ECO:0000256" key="8">
    <source>
        <dbReference type="RuleBase" id="RU003800"/>
    </source>
</evidence>
<feature type="binding site" evidence="7">
    <location>
        <position position="403"/>
    </location>
    <ligand>
        <name>Mg(2+)</name>
        <dbReference type="ChEBI" id="CHEBI:18420"/>
    </ligand>
</feature>
<dbReference type="InterPro" id="IPR024953">
    <property type="entry name" value="PP_kinase_middle"/>
</dbReference>
<dbReference type="Pfam" id="PF17941">
    <property type="entry name" value="PP_kinase_C_1"/>
    <property type="match status" value="1"/>
</dbReference>
<dbReference type="Pfam" id="PF02503">
    <property type="entry name" value="PP_kinase"/>
    <property type="match status" value="1"/>
</dbReference>
<evidence type="ECO:0000313" key="10">
    <source>
        <dbReference type="EMBL" id="HIT39754.1"/>
    </source>
</evidence>
<keyword evidence="7" id="KW-0479">Metal-binding</keyword>
<dbReference type="HAMAP" id="MF_00347">
    <property type="entry name" value="Polyphosphate_kinase"/>
    <property type="match status" value="1"/>
</dbReference>
<dbReference type="InterPro" id="IPR041108">
    <property type="entry name" value="PP_kinase_C_1"/>
</dbReference>
<dbReference type="SUPFAM" id="SSF140356">
    <property type="entry name" value="PPK N-terminal domain-like"/>
    <property type="match status" value="1"/>
</dbReference>
<dbReference type="SUPFAM" id="SSF143724">
    <property type="entry name" value="PHP14-like"/>
    <property type="match status" value="1"/>
</dbReference>
<feature type="domain" description="PLD phosphodiesterase" evidence="9">
    <location>
        <begin position="428"/>
        <end position="462"/>
    </location>
</feature>
<feature type="binding site" evidence="7">
    <location>
        <position position="373"/>
    </location>
    <ligand>
        <name>Mg(2+)</name>
        <dbReference type="ChEBI" id="CHEBI:18420"/>
    </ligand>
</feature>
<feature type="binding site" evidence="7">
    <location>
        <position position="590"/>
    </location>
    <ligand>
        <name>ATP</name>
        <dbReference type="ChEBI" id="CHEBI:30616"/>
    </ligand>
</feature>
<dbReference type="AlphaFoldDB" id="A0A9D1GGI7"/>
<dbReference type="EC" id="2.7.4.1" evidence="7 8"/>
<keyword evidence="5 7" id="KW-0067">ATP-binding</keyword>
<comment type="function">
    <text evidence="7 8">Catalyzes the reversible transfer of the terminal phosphate of ATP to form a long-chain polyphosphate (polyP).</text>
</comment>
<feature type="binding site" evidence="7">
    <location>
        <position position="43"/>
    </location>
    <ligand>
        <name>ATP</name>
        <dbReference type="ChEBI" id="CHEBI:30616"/>
    </ligand>
</feature>
<keyword evidence="3 7" id="KW-0547">Nucleotide-binding</keyword>
<keyword evidence="4 7" id="KW-0418">Kinase</keyword>
<comment type="catalytic activity">
    <reaction evidence="7 8">
        <text>[phosphate](n) + ATP = [phosphate](n+1) + ADP</text>
        <dbReference type="Rhea" id="RHEA:19573"/>
        <dbReference type="Rhea" id="RHEA-COMP:9859"/>
        <dbReference type="Rhea" id="RHEA-COMP:14280"/>
        <dbReference type="ChEBI" id="CHEBI:16838"/>
        <dbReference type="ChEBI" id="CHEBI:30616"/>
        <dbReference type="ChEBI" id="CHEBI:456216"/>
        <dbReference type="EC" id="2.7.4.1"/>
    </reaction>
</comment>
<dbReference type="PIRSF" id="PIRSF015589">
    <property type="entry name" value="PP_kinase"/>
    <property type="match status" value="1"/>
</dbReference>
<dbReference type="GO" id="GO:0009358">
    <property type="term" value="C:polyphosphate kinase complex"/>
    <property type="evidence" value="ECO:0007669"/>
    <property type="project" value="InterPro"/>
</dbReference>
<dbReference type="InterPro" id="IPR036830">
    <property type="entry name" value="PP_kinase_middle_dom_sf"/>
</dbReference>
<evidence type="ECO:0000256" key="5">
    <source>
        <dbReference type="ARBA" id="ARBA00022840"/>
    </source>
</evidence>
<dbReference type="PROSITE" id="PS50035">
    <property type="entry name" value="PLD"/>
    <property type="match status" value="1"/>
</dbReference>
<dbReference type="InterPro" id="IPR001736">
    <property type="entry name" value="PLipase_D/transphosphatidylase"/>
</dbReference>
<dbReference type="NCBIfam" id="NF003917">
    <property type="entry name" value="PRK05443.1-1"/>
    <property type="match status" value="1"/>
</dbReference>
<dbReference type="Pfam" id="PF13090">
    <property type="entry name" value="PP_kinase_C"/>
    <property type="match status" value="1"/>
</dbReference>
<name>A0A9D1GGI7_9BACT</name>
<evidence type="ECO:0000256" key="2">
    <source>
        <dbReference type="ARBA" id="ARBA00022679"/>
    </source>
</evidence>
<dbReference type="GO" id="GO:0006799">
    <property type="term" value="P:polyphosphate biosynthetic process"/>
    <property type="evidence" value="ECO:0007669"/>
    <property type="project" value="UniProtKB-UniRule"/>
</dbReference>
<dbReference type="InterPro" id="IPR036832">
    <property type="entry name" value="PPK_N_dom_sf"/>
</dbReference>
<dbReference type="PANTHER" id="PTHR30218">
    <property type="entry name" value="POLYPHOSPHATE KINASE"/>
    <property type="match status" value="1"/>
</dbReference>
<dbReference type="SUPFAM" id="SSF56024">
    <property type="entry name" value="Phospholipase D/nuclease"/>
    <property type="match status" value="2"/>
</dbReference>
<accession>A0A9D1GGI7</accession>
<dbReference type="Gene3D" id="3.30.870.10">
    <property type="entry name" value="Endonuclease Chain A"/>
    <property type="match status" value="2"/>
</dbReference>
<keyword evidence="6 7" id="KW-0460">Magnesium</keyword>
<feature type="binding site" evidence="7">
    <location>
        <position position="562"/>
    </location>
    <ligand>
        <name>ATP</name>
        <dbReference type="ChEBI" id="CHEBI:30616"/>
    </ligand>
</feature>
<dbReference type="GO" id="GO:0008976">
    <property type="term" value="F:polyphosphate kinase activity"/>
    <property type="evidence" value="ECO:0007669"/>
    <property type="project" value="UniProtKB-UniRule"/>
</dbReference>
<dbReference type="Pfam" id="PF13089">
    <property type="entry name" value="PP_kinase_N"/>
    <property type="match status" value="1"/>
</dbReference>
<protein>
    <recommendedName>
        <fullName evidence="7 8">Polyphosphate kinase</fullName>
        <ecNumber evidence="7 8">2.7.4.1</ecNumber>
    </recommendedName>
    <alternativeName>
        <fullName evidence="7">ATP-polyphosphate phosphotransferase</fullName>
    </alternativeName>
    <alternativeName>
        <fullName evidence="7">Polyphosphoric acid kinase</fullName>
    </alternativeName>
</protein>
<dbReference type="InterPro" id="IPR025200">
    <property type="entry name" value="PPK_C_dom2"/>
</dbReference>
<keyword evidence="1 7" id="KW-0597">Phosphoprotein</keyword>
<dbReference type="NCBIfam" id="TIGR03705">
    <property type="entry name" value="poly_P_kin"/>
    <property type="match status" value="1"/>
</dbReference>
<evidence type="ECO:0000259" key="9">
    <source>
        <dbReference type="PROSITE" id="PS50035"/>
    </source>
</evidence>
<dbReference type="Gene3D" id="1.20.58.310">
    <property type="entry name" value="Polyphosphate kinase N-terminal domain"/>
    <property type="match status" value="1"/>
</dbReference>
<evidence type="ECO:0000313" key="11">
    <source>
        <dbReference type="Proteomes" id="UP000886722"/>
    </source>
</evidence>
<organism evidence="10 11">
    <name type="scientific">Candidatus Caccoplasma intestinavium</name>
    <dbReference type="NCBI Taxonomy" id="2840716"/>
    <lineage>
        <taxon>Bacteria</taxon>
        <taxon>Pseudomonadati</taxon>
        <taxon>Bacteroidota</taxon>
        <taxon>Bacteroidia</taxon>
        <taxon>Bacteroidales</taxon>
        <taxon>Bacteroidaceae</taxon>
        <taxon>Bacteroidaceae incertae sedis</taxon>
        <taxon>Candidatus Caccoplasma</taxon>
    </lineage>
</organism>
<keyword evidence="2 7" id="KW-0808">Transferase</keyword>
<proteinExistence type="inferred from homology"/>
<evidence type="ECO:0000256" key="3">
    <source>
        <dbReference type="ARBA" id="ARBA00022741"/>
    </source>
</evidence>
<dbReference type="GO" id="GO:0046872">
    <property type="term" value="F:metal ion binding"/>
    <property type="evidence" value="ECO:0007669"/>
    <property type="project" value="UniProtKB-KW"/>
</dbReference>
<feature type="binding site" evidence="7">
    <location>
        <position position="466"/>
    </location>
    <ligand>
        <name>ATP</name>
        <dbReference type="ChEBI" id="CHEBI:30616"/>
    </ligand>
</feature>
<gene>
    <name evidence="10" type="primary">ppk1</name>
    <name evidence="7" type="synonym">ppk</name>
    <name evidence="10" type="ORF">IAD06_06925</name>
</gene>
<dbReference type="CDD" id="cd09167">
    <property type="entry name" value="PLDc_EcPPK1_C2_like"/>
    <property type="match status" value="1"/>
</dbReference>
<reference evidence="10" key="1">
    <citation type="submission" date="2020-10" db="EMBL/GenBank/DDBJ databases">
        <authorList>
            <person name="Gilroy R."/>
        </authorList>
    </citation>
    <scope>NUCLEOTIDE SEQUENCE</scope>
    <source>
        <strain evidence="10">21143</strain>
    </source>
</reference>
<comment type="caution">
    <text evidence="10">The sequence shown here is derived from an EMBL/GenBank/DDBJ whole genome shotgun (WGS) entry which is preliminary data.</text>
</comment>
<dbReference type="GO" id="GO:0005524">
    <property type="term" value="F:ATP binding"/>
    <property type="evidence" value="ECO:0007669"/>
    <property type="project" value="UniProtKB-KW"/>
</dbReference>